<dbReference type="AlphaFoldDB" id="A0A1I8FDQ0"/>
<dbReference type="WBParaSite" id="maker-unitig_30761-snap-gene-0.2-mRNA-1">
    <property type="protein sequence ID" value="maker-unitig_30761-snap-gene-0.2-mRNA-1"/>
    <property type="gene ID" value="maker-unitig_30761-snap-gene-0.2"/>
</dbReference>
<sequence>MLVGFGGAGQDQSSCAGAEMKLNSPREQSPPTRGHRPSSVTPW</sequence>
<evidence type="ECO:0000313" key="2">
    <source>
        <dbReference type="Proteomes" id="UP000095280"/>
    </source>
</evidence>
<protein>
    <submittedName>
        <fullName evidence="3">Uncharacterized protein</fullName>
    </submittedName>
</protein>
<evidence type="ECO:0000313" key="3">
    <source>
        <dbReference type="WBParaSite" id="maker-unitig_30761-snap-gene-0.2-mRNA-1"/>
    </source>
</evidence>
<proteinExistence type="predicted"/>
<name>A0A1I8FDQ0_9PLAT</name>
<organism evidence="2 3">
    <name type="scientific">Macrostomum lignano</name>
    <dbReference type="NCBI Taxonomy" id="282301"/>
    <lineage>
        <taxon>Eukaryota</taxon>
        <taxon>Metazoa</taxon>
        <taxon>Spiralia</taxon>
        <taxon>Lophotrochozoa</taxon>
        <taxon>Platyhelminthes</taxon>
        <taxon>Rhabditophora</taxon>
        <taxon>Macrostomorpha</taxon>
        <taxon>Macrostomida</taxon>
        <taxon>Macrostomidae</taxon>
        <taxon>Macrostomum</taxon>
    </lineage>
</organism>
<evidence type="ECO:0000256" key="1">
    <source>
        <dbReference type="SAM" id="MobiDB-lite"/>
    </source>
</evidence>
<accession>A0A1I8FDQ0</accession>
<reference evidence="3" key="1">
    <citation type="submission" date="2016-11" db="UniProtKB">
        <authorList>
            <consortium name="WormBaseParasite"/>
        </authorList>
    </citation>
    <scope>IDENTIFICATION</scope>
</reference>
<dbReference type="Proteomes" id="UP000095280">
    <property type="component" value="Unplaced"/>
</dbReference>
<keyword evidence="2" id="KW-1185">Reference proteome</keyword>
<feature type="region of interest" description="Disordered" evidence="1">
    <location>
        <begin position="1"/>
        <end position="43"/>
    </location>
</feature>